<reference evidence="10 11" key="1">
    <citation type="submission" date="2019-02" db="EMBL/GenBank/DDBJ databases">
        <title>Opniocepnalus argus genome.</title>
        <authorList>
            <person name="Zhou C."/>
            <person name="Xiao S."/>
        </authorList>
    </citation>
    <scope>NUCLEOTIDE SEQUENCE [LARGE SCALE GENOMIC DNA]</scope>
    <source>
        <strain evidence="10">OARG1902GOOAL</strain>
        <tissue evidence="10">Muscle</tissue>
    </source>
</reference>
<dbReference type="PANTHER" id="PTHR24404">
    <property type="entry name" value="ZINC FINGER PROTEIN"/>
    <property type="match status" value="1"/>
</dbReference>
<dbReference type="FunFam" id="3.30.160.60:FF:000446">
    <property type="entry name" value="Zinc finger protein"/>
    <property type="match status" value="1"/>
</dbReference>
<reference evidence="11" key="2">
    <citation type="submission" date="2019-02" db="EMBL/GenBank/DDBJ databases">
        <title>Opniocepnalus argus Var Kimnra genome.</title>
        <authorList>
            <person name="Zhou C."/>
            <person name="Xiao S."/>
        </authorList>
    </citation>
    <scope>NUCLEOTIDE SEQUENCE [LARGE SCALE GENOMIC DNA]</scope>
</reference>
<keyword evidence="11" id="KW-1185">Reference proteome</keyword>
<name>A0A6G1PSW5_CHAAH</name>
<dbReference type="Proteomes" id="UP000503349">
    <property type="component" value="Chromosome 8"/>
</dbReference>
<dbReference type="SMART" id="SM00355">
    <property type="entry name" value="ZnF_C2H2"/>
    <property type="match status" value="3"/>
</dbReference>
<comment type="subcellular location">
    <subcellularLocation>
        <location evidence="1">Nucleus</location>
    </subcellularLocation>
</comment>
<sequence length="131" mass="14909">MVGREAKKPFVCDLCGKMFFHCSKPLEHQQVVHRDQEASESQQTKPLAVLKSFSCTVCQKGFSSTDSLRVHEQTHSEENKFICSTCGKCFHRKCTFVCHMRRHSVEKLNSCSVCGKRFLHSCGHGFLKPTL</sequence>
<dbReference type="AlphaFoldDB" id="A0A6G1PSW5"/>
<protein>
    <submittedName>
        <fullName evidence="10">Zinc finger protein 549</fullName>
    </submittedName>
</protein>
<keyword evidence="2" id="KW-0479">Metal-binding</keyword>
<keyword evidence="4 8" id="KW-0863">Zinc-finger</keyword>
<dbReference type="GO" id="GO:0005634">
    <property type="term" value="C:nucleus"/>
    <property type="evidence" value="ECO:0007669"/>
    <property type="project" value="UniProtKB-SubCell"/>
</dbReference>
<feature type="domain" description="C2H2-type" evidence="9">
    <location>
        <begin position="53"/>
        <end position="80"/>
    </location>
</feature>
<evidence type="ECO:0000256" key="6">
    <source>
        <dbReference type="ARBA" id="ARBA00023125"/>
    </source>
</evidence>
<keyword evidence="5" id="KW-0862">Zinc</keyword>
<keyword evidence="7" id="KW-0539">Nucleus</keyword>
<evidence type="ECO:0000256" key="5">
    <source>
        <dbReference type="ARBA" id="ARBA00022833"/>
    </source>
</evidence>
<keyword evidence="6" id="KW-0238">DNA-binding</keyword>
<dbReference type="SUPFAM" id="SSF57667">
    <property type="entry name" value="beta-beta-alpha zinc fingers"/>
    <property type="match status" value="2"/>
</dbReference>
<dbReference type="GO" id="GO:0006357">
    <property type="term" value="P:regulation of transcription by RNA polymerase II"/>
    <property type="evidence" value="ECO:0007669"/>
    <property type="project" value="TreeGrafter"/>
</dbReference>
<dbReference type="PANTHER" id="PTHR24404:SF114">
    <property type="entry name" value="KLUMPFUSS, ISOFORM B-RELATED"/>
    <property type="match status" value="1"/>
</dbReference>
<organism evidence="10 11">
    <name type="scientific">Channa argus</name>
    <name type="common">Northern snakehead</name>
    <name type="synonym">Ophicephalus argus</name>
    <dbReference type="NCBI Taxonomy" id="215402"/>
    <lineage>
        <taxon>Eukaryota</taxon>
        <taxon>Metazoa</taxon>
        <taxon>Chordata</taxon>
        <taxon>Craniata</taxon>
        <taxon>Vertebrata</taxon>
        <taxon>Euteleostomi</taxon>
        <taxon>Actinopterygii</taxon>
        <taxon>Neopterygii</taxon>
        <taxon>Teleostei</taxon>
        <taxon>Neoteleostei</taxon>
        <taxon>Acanthomorphata</taxon>
        <taxon>Anabantaria</taxon>
        <taxon>Anabantiformes</taxon>
        <taxon>Channoidei</taxon>
        <taxon>Channidae</taxon>
        <taxon>Channa</taxon>
    </lineage>
</organism>
<feature type="domain" description="C2H2-type" evidence="9">
    <location>
        <begin position="10"/>
        <end position="38"/>
    </location>
</feature>
<evidence type="ECO:0000256" key="7">
    <source>
        <dbReference type="ARBA" id="ARBA00023242"/>
    </source>
</evidence>
<dbReference type="EMBL" id="CM015719">
    <property type="protein sequence ID" value="KAF3693400.1"/>
    <property type="molecule type" value="Genomic_DNA"/>
</dbReference>
<evidence type="ECO:0000256" key="2">
    <source>
        <dbReference type="ARBA" id="ARBA00022723"/>
    </source>
</evidence>
<evidence type="ECO:0000313" key="11">
    <source>
        <dbReference type="Proteomes" id="UP000503349"/>
    </source>
</evidence>
<keyword evidence="3" id="KW-0677">Repeat</keyword>
<dbReference type="InterPro" id="IPR036236">
    <property type="entry name" value="Znf_C2H2_sf"/>
</dbReference>
<feature type="domain" description="C2H2-type" evidence="9">
    <location>
        <begin position="81"/>
        <end position="108"/>
    </location>
</feature>
<evidence type="ECO:0000256" key="8">
    <source>
        <dbReference type="PROSITE-ProRule" id="PRU00042"/>
    </source>
</evidence>
<dbReference type="GO" id="GO:0003700">
    <property type="term" value="F:DNA-binding transcription factor activity"/>
    <property type="evidence" value="ECO:0007669"/>
    <property type="project" value="TreeGrafter"/>
</dbReference>
<evidence type="ECO:0000256" key="1">
    <source>
        <dbReference type="ARBA" id="ARBA00004123"/>
    </source>
</evidence>
<evidence type="ECO:0000259" key="9">
    <source>
        <dbReference type="PROSITE" id="PS50157"/>
    </source>
</evidence>
<dbReference type="PROSITE" id="PS50157">
    <property type="entry name" value="ZINC_FINGER_C2H2_2"/>
    <property type="match status" value="3"/>
</dbReference>
<dbReference type="InterPro" id="IPR050589">
    <property type="entry name" value="Ikaros_C2H2-ZF"/>
</dbReference>
<dbReference type="Gene3D" id="3.30.160.60">
    <property type="entry name" value="Classic Zinc Finger"/>
    <property type="match status" value="3"/>
</dbReference>
<gene>
    <name evidence="10" type="ORF">EXN66_Car009076</name>
</gene>
<dbReference type="Pfam" id="PF00096">
    <property type="entry name" value="zf-C2H2"/>
    <property type="match status" value="1"/>
</dbReference>
<evidence type="ECO:0000256" key="3">
    <source>
        <dbReference type="ARBA" id="ARBA00022737"/>
    </source>
</evidence>
<dbReference type="GO" id="GO:0008270">
    <property type="term" value="F:zinc ion binding"/>
    <property type="evidence" value="ECO:0007669"/>
    <property type="project" value="UniProtKB-KW"/>
</dbReference>
<accession>A0A6G1PSW5</accession>
<proteinExistence type="predicted"/>
<dbReference type="PROSITE" id="PS00028">
    <property type="entry name" value="ZINC_FINGER_C2H2_1"/>
    <property type="match status" value="3"/>
</dbReference>
<dbReference type="GO" id="GO:0000978">
    <property type="term" value="F:RNA polymerase II cis-regulatory region sequence-specific DNA binding"/>
    <property type="evidence" value="ECO:0007669"/>
    <property type="project" value="TreeGrafter"/>
</dbReference>
<dbReference type="InterPro" id="IPR013087">
    <property type="entry name" value="Znf_C2H2_type"/>
</dbReference>
<evidence type="ECO:0000256" key="4">
    <source>
        <dbReference type="ARBA" id="ARBA00022771"/>
    </source>
</evidence>
<evidence type="ECO:0000313" key="10">
    <source>
        <dbReference type="EMBL" id="KAF3693400.1"/>
    </source>
</evidence>